<reference evidence="1" key="1">
    <citation type="journal article" date="2021" name="Proc. Natl. Acad. Sci. U.S.A.">
        <title>A Catalog of Tens of Thousands of Viruses from Human Metagenomes Reveals Hidden Associations with Chronic Diseases.</title>
        <authorList>
            <person name="Tisza M.J."/>
            <person name="Buck C.B."/>
        </authorList>
    </citation>
    <scope>NUCLEOTIDE SEQUENCE</scope>
    <source>
        <strain evidence="1">CtHip2</strain>
    </source>
</reference>
<evidence type="ECO:0000313" key="1">
    <source>
        <dbReference type="EMBL" id="DAF42908.1"/>
    </source>
</evidence>
<protein>
    <submittedName>
        <fullName evidence="1">Uncharacterized protein</fullName>
    </submittedName>
</protein>
<proteinExistence type="predicted"/>
<name>A0A8S5RVW4_9CAUD</name>
<dbReference type="EMBL" id="BK032497">
    <property type="protein sequence ID" value="DAF42908.1"/>
    <property type="molecule type" value="Genomic_DNA"/>
</dbReference>
<sequence>MARYYITTEKEFIKETDAQSRELIITPNQLLWKDTSLVSYKIEHMEDYNKLVEVKENYFYFLVARELARNVYTMKQFLMIDELATRVNDLETKTIAYLNSMLDDTNLKYSELELVFNKRIMDCLMSLTPPSHGDYLYFIGLTKNDEKAREIMINKLELALEYSFINNNTLGEVELWNEALRTLYYE</sequence>
<accession>A0A8S5RVW4</accession>
<organism evidence="1">
    <name type="scientific">Siphoviridae sp. ctHip2</name>
    <dbReference type="NCBI Taxonomy" id="2827830"/>
    <lineage>
        <taxon>Viruses</taxon>
        <taxon>Duplodnaviria</taxon>
        <taxon>Heunggongvirae</taxon>
        <taxon>Uroviricota</taxon>
        <taxon>Caudoviricetes</taxon>
    </lineage>
</organism>